<dbReference type="Gene3D" id="3.40.50.850">
    <property type="entry name" value="Isochorismatase-like"/>
    <property type="match status" value="1"/>
</dbReference>
<reference evidence="4 5" key="1">
    <citation type="submission" date="2023-06" db="EMBL/GenBank/DDBJ databases">
        <title>Aquibacillus rhizosphaerae LR5S19.</title>
        <authorList>
            <person name="Sun J.-Q."/>
        </authorList>
    </citation>
    <scope>NUCLEOTIDE SEQUENCE [LARGE SCALE GENOMIC DNA]</scope>
    <source>
        <strain evidence="4 5">LR5S19</strain>
    </source>
</reference>
<dbReference type="GO" id="GO:0016787">
    <property type="term" value="F:hydrolase activity"/>
    <property type="evidence" value="ECO:0007669"/>
    <property type="project" value="UniProtKB-KW"/>
</dbReference>
<proteinExistence type="inferred from homology"/>
<evidence type="ECO:0000256" key="2">
    <source>
        <dbReference type="ARBA" id="ARBA00022801"/>
    </source>
</evidence>
<comment type="caution">
    <text evidence="4">The sequence shown here is derived from an EMBL/GenBank/DDBJ whole genome shotgun (WGS) entry which is preliminary data.</text>
</comment>
<dbReference type="Pfam" id="PF00857">
    <property type="entry name" value="Isochorismatase"/>
    <property type="match status" value="1"/>
</dbReference>
<dbReference type="InterPro" id="IPR000868">
    <property type="entry name" value="Isochorismatase-like_dom"/>
</dbReference>
<protein>
    <submittedName>
        <fullName evidence="4">Isochorismatase family cysteine hydrolase</fullName>
        <ecNumber evidence="4">3.-.-.-</ecNumber>
    </submittedName>
</protein>
<sequence length="203" mass="23225">MDDLNFEKENSALLIINMQNAFVHPEGSLSKLGLDTSRTSFAVDSIRQLKEAFQVQRCPIIYIQHKDKEDPDLIAKVFSPNMELKQYVENSWDSEIIDELKPEDGDYIIEKSRFSAFYHTQLDELLRELGVETLVVTGVATNLCVESTIRDAFYREYQVFVPKEATASYTFEQEQGALANFELAFGSVISVKQMLHEMLVLVI</sequence>
<dbReference type="InterPro" id="IPR036380">
    <property type="entry name" value="Isochorismatase-like_sf"/>
</dbReference>
<accession>A0ABT7L9W8</accession>
<feature type="domain" description="Isochorismatase-like" evidence="3">
    <location>
        <begin position="11"/>
        <end position="193"/>
    </location>
</feature>
<dbReference type="InterPro" id="IPR050272">
    <property type="entry name" value="Isochorismatase-like_hydrls"/>
</dbReference>
<dbReference type="EC" id="3.-.-.-" evidence="4"/>
<dbReference type="RefSeq" id="WP_285933959.1">
    <property type="nucleotide sequence ID" value="NZ_JASTZU010000062.1"/>
</dbReference>
<gene>
    <name evidence="4" type="ORF">QQS35_19740</name>
</gene>
<evidence type="ECO:0000256" key="1">
    <source>
        <dbReference type="ARBA" id="ARBA00006336"/>
    </source>
</evidence>
<name>A0ABT7L9W8_9BACI</name>
<comment type="similarity">
    <text evidence="1">Belongs to the isochorismatase family.</text>
</comment>
<keyword evidence="2 4" id="KW-0378">Hydrolase</keyword>
<dbReference type="PANTHER" id="PTHR43540">
    <property type="entry name" value="PEROXYUREIDOACRYLATE/UREIDOACRYLATE AMIDOHYDROLASE-RELATED"/>
    <property type="match status" value="1"/>
</dbReference>
<evidence type="ECO:0000313" key="4">
    <source>
        <dbReference type="EMBL" id="MDL4842669.1"/>
    </source>
</evidence>
<keyword evidence="5" id="KW-1185">Reference proteome</keyword>
<dbReference type="CDD" id="cd00431">
    <property type="entry name" value="cysteine_hydrolases"/>
    <property type="match status" value="1"/>
</dbReference>
<dbReference type="PANTHER" id="PTHR43540:SF6">
    <property type="entry name" value="ISOCHORISMATASE-LIKE DOMAIN-CONTAINING PROTEIN"/>
    <property type="match status" value="1"/>
</dbReference>
<evidence type="ECO:0000313" key="5">
    <source>
        <dbReference type="Proteomes" id="UP001235343"/>
    </source>
</evidence>
<organism evidence="4 5">
    <name type="scientific">Aquibacillus rhizosphaerae</name>
    <dbReference type="NCBI Taxonomy" id="3051431"/>
    <lineage>
        <taxon>Bacteria</taxon>
        <taxon>Bacillati</taxon>
        <taxon>Bacillota</taxon>
        <taxon>Bacilli</taxon>
        <taxon>Bacillales</taxon>
        <taxon>Bacillaceae</taxon>
        <taxon>Aquibacillus</taxon>
    </lineage>
</organism>
<dbReference type="SUPFAM" id="SSF52499">
    <property type="entry name" value="Isochorismatase-like hydrolases"/>
    <property type="match status" value="1"/>
</dbReference>
<dbReference type="EMBL" id="JASTZU010000062">
    <property type="protein sequence ID" value="MDL4842669.1"/>
    <property type="molecule type" value="Genomic_DNA"/>
</dbReference>
<dbReference type="Proteomes" id="UP001235343">
    <property type="component" value="Unassembled WGS sequence"/>
</dbReference>
<evidence type="ECO:0000259" key="3">
    <source>
        <dbReference type="Pfam" id="PF00857"/>
    </source>
</evidence>